<name>A0A5C8Z412_9GAMM</name>
<dbReference type="Proteomes" id="UP000321764">
    <property type="component" value="Unassembled WGS sequence"/>
</dbReference>
<dbReference type="Pfam" id="PF07238">
    <property type="entry name" value="PilZ"/>
    <property type="match status" value="1"/>
</dbReference>
<keyword evidence="3" id="KW-1185">Reference proteome</keyword>
<dbReference type="OrthoDB" id="5298508at2"/>
<gene>
    <name evidence="2" type="ORF">FME95_11110</name>
</gene>
<proteinExistence type="predicted"/>
<dbReference type="SUPFAM" id="SSF141371">
    <property type="entry name" value="PilZ domain-like"/>
    <property type="match status" value="1"/>
</dbReference>
<protein>
    <submittedName>
        <fullName evidence="2">PilZ domain-containing protein</fullName>
    </submittedName>
</protein>
<evidence type="ECO:0000313" key="3">
    <source>
        <dbReference type="Proteomes" id="UP000321764"/>
    </source>
</evidence>
<comment type="caution">
    <text evidence="2">The sequence shown here is derived from an EMBL/GenBank/DDBJ whole genome shotgun (WGS) entry which is preliminary data.</text>
</comment>
<evidence type="ECO:0000313" key="2">
    <source>
        <dbReference type="EMBL" id="TXR51963.1"/>
    </source>
</evidence>
<evidence type="ECO:0000259" key="1">
    <source>
        <dbReference type="Pfam" id="PF07238"/>
    </source>
</evidence>
<accession>A0A5C8Z412</accession>
<organism evidence="2 3">
    <name type="scientific">Reinekea thalattae</name>
    <dbReference type="NCBI Taxonomy" id="2593301"/>
    <lineage>
        <taxon>Bacteria</taxon>
        <taxon>Pseudomonadati</taxon>
        <taxon>Pseudomonadota</taxon>
        <taxon>Gammaproteobacteria</taxon>
        <taxon>Oceanospirillales</taxon>
        <taxon>Saccharospirillaceae</taxon>
        <taxon>Reinekea</taxon>
    </lineage>
</organism>
<dbReference type="InterPro" id="IPR009875">
    <property type="entry name" value="PilZ_domain"/>
</dbReference>
<dbReference type="AlphaFoldDB" id="A0A5C8Z412"/>
<dbReference type="EMBL" id="VKAD01000002">
    <property type="protein sequence ID" value="TXR51963.1"/>
    <property type="molecule type" value="Genomic_DNA"/>
</dbReference>
<dbReference type="Gene3D" id="2.40.10.220">
    <property type="entry name" value="predicted glycosyltransferase like domains"/>
    <property type="match status" value="1"/>
</dbReference>
<sequence>MTDPKNRRKFQRIVFPSYLSLSLSGSSNGVYQGVLQDISFNGVLAKIENSPDNLIGRSGELTIVPEQAEFSLNFSVDILHRLPAQPNVTALTYGMQISQMDIDTAGHLRRLIELNLSDNASLQRELHQLLEDQLLAD</sequence>
<dbReference type="RefSeq" id="WP_147714558.1">
    <property type="nucleotide sequence ID" value="NZ_VKAD01000002.1"/>
</dbReference>
<reference evidence="2 3" key="1">
    <citation type="submission" date="2019-07" db="EMBL/GenBank/DDBJ databases">
        <title>Reinekea sp. strain SSH23 genome sequencing and assembly.</title>
        <authorList>
            <person name="Kim I."/>
        </authorList>
    </citation>
    <scope>NUCLEOTIDE SEQUENCE [LARGE SCALE GENOMIC DNA]</scope>
    <source>
        <strain evidence="2 3">SSH23</strain>
    </source>
</reference>
<feature type="domain" description="PilZ" evidence="1">
    <location>
        <begin position="6"/>
        <end position="113"/>
    </location>
</feature>
<dbReference type="GO" id="GO:0035438">
    <property type="term" value="F:cyclic-di-GMP binding"/>
    <property type="evidence" value="ECO:0007669"/>
    <property type="project" value="InterPro"/>
</dbReference>